<dbReference type="Proteomes" id="UP001066276">
    <property type="component" value="Chromosome 2_1"/>
</dbReference>
<name>A0AAV7V8Q9_PLEWA</name>
<comment type="caution">
    <text evidence="1">The sequence shown here is derived from an EMBL/GenBank/DDBJ whole genome shotgun (WGS) entry which is preliminary data.</text>
</comment>
<evidence type="ECO:0000313" key="1">
    <source>
        <dbReference type="EMBL" id="KAJ1197009.1"/>
    </source>
</evidence>
<accession>A0AAV7V8Q9</accession>
<proteinExistence type="predicted"/>
<organism evidence="1 2">
    <name type="scientific">Pleurodeles waltl</name>
    <name type="common">Iberian ribbed newt</name>
    <dbReference type="NCBI Taxonomy" id="8319"/>
    <lineage>
        <taxon>Eukaryota</taxon>
        <taxon>Metazoa</taxon>
        <taxon>Chordata</taxon>
        <taxon>Craniata</taxon>
        <taxon>Vertebrata</taxon>
        <taxon>Euteleostomi</taxon>
        <taxon>Amphibia</taxon>
        <taxon>Batrachia</taxon>
        <taxon>Caudata</taxon>
        <taxon>Salamandroidea</taxon>
        <taxon>Salamandridae</taxon>
        <taxon>Pleurodelinae</taxon>
        <taxon>Pleurodeles</taxon>
    </lineage>
</organism>
<dbReference type="EMBL" id="JANPWB010000003">
    <property type="protein sequence ID" value="KAJ1197009.1"/>
    <property type="molecule type" value="Genomic_DNA"/>
</dbReference>
<keyword evidence="2" id="KW-1185">Reference proteome</keyword>
<dbReference type="AlphaFoldDB" id="A0AAV7V8Q9"/>
<evidence type="ECO:0000313" key="2">
    <source>
        <dbReference type="Proteomes" id="UP001066276"/>
    </source>
</evidence>
<gene>
    <name evidence="1" type="ORF">NDU88_000872</name>
</gene>
<protein>
    <submittedName>
        <fullName evidence="1">Uncharacterized protein</fullName>
    </submittedName>
</protein>
<sequence length="119" mass="13170">MEVVSPWRPSTTLTVTASATLAKAAVRLGTLDCILQEITVVGHRLEGLDIKMTDLTAETRSIWANIAGFNDRVEGVERHFHRLWKSSSTGLRTEIQNYGTFVIRLPTLRTRATGTTSIS</sequence>
<reference evidence="1" key="1">
    <citation type="journal article" date="2022" name="bioRxiv">
        <title>Sequencing and chromosome-scale assembly of the giantPleurodeles waltlgenome.</title>
        <authorList>
            <person name="Brown T."/>
            <person name="Elewa A."/>
            <person name="Iarovenko S."/>
            <person name="Subramanian E."/>
            <person name="Araus A.J."/>
            <person name="Petzold A."/>
            <person name="Susuki M."/>
            <person name="Suzuki K.-i.T."/>
            <person name="Hayashi T."/>
            <person name="Toyoda A."/>
            <person name="Oliveira C."/>
            <person name="Osipova E."/>
            <person name="Leigh N.D."/>
            <person name="Simon A."/>
            <person name="Yun M.H."/>
        </authorList>
    </citation>
    <scope>NUCLEOTIDE SEQUENCE</scope>
    <source>
        <strain evidence="1">20211129_DDA</strain>
        <tissue evidence="1">Liver</tissue>
    </source>
</reference>